<dbReference type="EMBL" id="JAMSHT010000001">
    <property type="protein sequence ID" value="MCM8556317.1"/>
    <property type="molecule type" value="Genomic_DNA"/>
</dbReference>
<feature type="transmembrane region" description="Helical" evidence="1">
    <location>
        <begin position="12"/>
        <end position="31"/>
    </location>
</feature>
<keyword evidence="3" id="KW-1185">Reference proteome</keyword>
<sequence length="49" mass="5573">MTEQWVGDILDGVSVIVVLLLILTISTIYFGRKIVRLLERMSPPDDKDI</sequence>
<dbReference type="Proteomes" id="UP001155128">
    <property type="component" value="Unassembled WGS sequence"/>
</dbReference>
<keyword evidence="1" id="KW-1133">Transmembrane helix</keyword>
<keyword evidence="1" id="KW-0812">Transmembrane</keyword>
<name>A0A9X2J3K9_9SPHN</name>
<comment type="caution">
    <text evidence="2">The sequence shown here is derived from an EMBL/GenBank/DDBJ whole genome shotgun (WGS) entry which is preliminary data.</text>
</comment>
<gene>
    <name evidence="2" type="ORF">NDO55_00590</name>
</gene>
<evidence type="ECO:0000313" key="3">
    <source>
        <dbReference type="Proteomes" id="UP001155128"/>
    </source>
</evidence>
<keyword evidence="1" id="KW-0472">Membrane</keyword>
<dbReference type="AlphaFoldDB" id="A0A9X2J3K9"/>
<reference evidence="2" key="1">
    <citation type="submission" date="2022-06" db="EMBL/GenBank/DDBJ databases">
        <title>Sphingomicrobium sedimins sp. nov., a marine bacterium isolated from tidal flat.</title>
        <authorList>
            <person name="Kim C.-H."/>
            <person name="Yoo Y."/>
            <person name="Kim J.-J."/>
        </authorList>
    </citation>
    <scope>NUCLEOTIDE SEQUENCE</scope>
    <source>
        <strain evidence="2">GRR-S6-50</strain>
    </source>
</reference>
<protein>
    <submittedName>
        <fullName evidence="2">Uncharacterized protein</fullName>
    </submittedName>
</protein>
<evidence type="ECO:0000256" key="1">
    <source>
        <dbReference type="SAM" id="Phobius"/>
    </source>
</evidence>
<proteinExistence type="predicted"/>
<dbReference type="RefSeq" id="WP_252111404.1">
    <property type="nucleotide sequence ID" value="NZ_JAMSHT010000001.1"/>
</dbReference>
<evidence type="ECO:0000313" key="2">
    <source>
        <dbReference type="EMBL" id="MCM8556317.1"/>
    </source>
</evidence>
<accession>A0A9X2J3K9</accession>
<organism evidence="2 3">
    <name type="scientific">Sphingomicrobium sediminis</name>
    <dbReference type="NCBI Taxonomy" id="2950949"/>
    <lineage>
        <taxon>Bacteria</taxon>
        <taxon>Pseudomonadati</taxon>
        <taxon>Pseudomonadota</taxon>
        <taxon>Alphaproteobacteria</taxon>
        <taxon>Sphingomonadales</taxon>
        <taxon>Sphingomonadaceae</taxon>
        <taxon>Sphingomicrobium</taxon>
    </lineage>
</organism>